<feature type="compositionally biased region" description="Low complexity" evidence="1">
    <location>
        <begin position="542"/>
        <end position="553"/>
    </location>
</feature>
<feature type="transmembrane region" description="Helical" evidence="2">
    <location>
        <begin position="420"/>
        <end position="437"/>
    </location>
</feature>
<keyword evidence="2" id="KW-0812">Transmembrane</keyword>
<sequence>MTEPTSQQRSAVGKRLHSATSSALAWDIVLALITVAWSFVFIRLFFPGRVNVDIANQYLQAIGTIPVTDWHPPIMSLVWGALIDLTGQAGSLLVAQVAMLGLTSWLVGVLAHRQGAPRWVSLLGPAVMLTPWVLSQMTTLWKDTQMAVALLLAVVLLIIARAVPKAWVLWIPAVVLLVYALEVRKNAVFAIVPIAIYAAFCLVERFNRSERPDPGGNRLGGRLSSRLRRFSRRRSLLSIAALSLAVLAILGVGVKATDAAIGSAVDVKPTGQISQIFLDDVMFSVPDAQLQASDAPAELKDHISSARNTCLERGEIWDAYWNCYGRGVSGRAFSPIAFQGELKDLWLSEVITHPVRYLEYRTAVFSTYFFTSSLEYWEADWDGDAVKAGIAAGSTKAEYIFKPYVEDFALATFPMLFKPWFWSLLAVVVLGIAWRTRPVRAHPARTRPAHTRPAREQPQRQRNLAPEQLQRQRNLAPEQPQRQRNLAPEITTLATSALCYVFGYFPIVPANHFRYTFWPALAVTVAVVFVLAGWRRRRSAGRSRSSGAPRSWAFSESGT</sequence>
<evidence type="ECO:0000313" key="3">
    <source>
        <dbReference type="EMBL" id="NJC56523.1"/>
    </source>
</evidence>
<keyword evidence="4" id="KW-1185">Reference proteome</keyword>
<reference evidence="3 4" key="1">
    <citation type="submission" date="2020-03" db="EMBL/GenBank/DDBJ databases">
        <title>Sequencing the genomes of 1000 actinobacteria strains.</title>
        <authorList>
            <person name="Klenk H.-P."/>
        </authorList>
    </citation>
    <scope>NUCLEOTIDE SEQUENCE [LARGE SCALE GENOMIC DNA]</scope>
    <source>
        <strain evidence="3 4">DSM 18964</strain>
    </source>
</reference>
<evidence type="ECO:0000313" key="4">
    <source>
        <dbReference type="Proteomes" id="UP000576792"/>
    </source>
</evidence>
<organism evidence="3 4">
    <name type="scientific">Brevibacterium marinum</name>
    <dbReference type="NCBI Taxonomy" id="418643"/>
    <lineage>
        <taxon>Bacteria</taxon>
        <taxon>Bacillati</taxon>
        <taxon>Actinomycetota</taxon>
        <taxon>Actinomycetes</taxon>
        <taxon>Micrococcales</taxon>
        <taxon>Brevibacteriaceae</taxon>
        <taxon>Brevibacterium</taxon>
    </lineage>
</organism>
<dbReference type="RefSeq" id="WP_167950389.1">
    <property type="nucleotide sequence ID" value="NZ_BAAAPQ010000013.1"/>
</dbReference>
<feature type="transmembrane region" description="Helical" evidence="2">
    <location>
        <begin position="89"/>
        <end position="111"/>
    </location>
</feature>
<feature type="transmembrane region" description="Helical" evidence="2">
    <location>
        <begin position="118"/>
        <end position="134"/>
    </location>
</feature>
<protein>
    <recommendedName>
        <fullName evidence="5">Dolichyl-phosphate-mannose-protein mannosyltransferase</fullName>
    </recommendedName>
</protein>
<dbReference type="AlphaFoldDB" id="A0A846S0P3"/>
<feature type="region of interest" description="Disordered" evidence="1">
    <location>
        <begin position="443"/>
        <end position="484"/>
    </location>
</feature>
<dbReference type="EMBL" id="JAATJN010000001">
    <property type="protein sequence ID" value="NJC56523.1"/>
    <property type="molecule type" value="Genomic_DNA"/>
</dbReference>
<name>A0A846S0P3_9MICO</name>
<gene>
    <name evidence="3" type="ORF">BKA07_001558</name>
</gene>
<proteinExistence type="predicted"/>
<feature type="transmembrane region" description="Helical" evidence="2">
    <location>
        <begin position="236"/>
        <end position="254"/>
    </location>
</feature>
<keyword evidence="2" id="KW-0472">Membrane</keyword>
<feature type="compositionally biased region" description="Basic residues" evidence="1">
    <location>
        <begin position="443"/>
        <end position="452"/>
    </location>
</feature>
<dbReference type="Proteomes" id="UP000576792">
    <property type="component" value="Unassembled WGS sequence"/>
</dbReference>
<evidence type="ECO:0008006" key="5">
    <source>
        <dbReference type="Google" id="ProtNLM"/>
    </source>
</evidence>
<feature type="region of interest" description="Disordered" evidence="1">
    <location>
        <begin position="540"/>
        <end position="559"/>
    </location>
</feature>
<feature type="transmembrane region" description="Helical" evidence="2">
    <location>
        <begin position="490"/>
        <end position="509"/>
    </location>
</feature>
<accession>A0A846S0P3</accession>
<feature type="transmembrane region" description="Helical" evidence="2">
    <location>
        <begin position="24"/>
        <end position="46"/>
    </location>
</feature>
<feature type="transmembrane region" description="Helical" evidence="2">
    <location>
        <begin position="187"/>
        <end position="203"/>
    </location>
</feature>
<comment type="caution">
    <text evidence="3">The sequence shown here is derived from an EMBL/GenBank/DDBJ whole genome shotgun (WGS) entry which is preliminary data.</text>
</comment>
<evidence type="ECO:0000256" key="1">
    <source>
        <dbReference type="SAM" id="MobiDB-lite"/>
    </source>
</evidence>
<evidence type="ECO:0000256" key="2">
    <source>
        <dbReference type="SAM" id="Phobius"/>
    </source>
</evidence>
<feature type="transmembrane region" description="Helical" evidence="2">
    <location>
        <begin position="515"/>
        <end position="534"/>
    </location>
</feature>
<keyword evidence="2" id="KW-1133">Transmembrane helix</keyword>